<dbReference type="Pfam" id="PF00857">
    <property type="entry name" value="Isochorismatase"/>
    <property type="match status" value="1"/>
</dbReference>
<dbReference type="EMBL" id="JARKIB010000089">
    <property type="protein sequence ID" value="KAJ7743854.1"/>
    <property type="molecule type" value="Genomic_DNA"/>
</dbReference>
<evidence type="ECO:0000259" key="3">
    <source>
        <dbReference type="Pfam" id="PF00857"/>
    </source>
</evidence>
<dbReference type="AlphaFoldDB" id="A0AAD7IIE6"/>
<dbReference type="CDD" id="cd00431">
    <property type="entry name" value="cysteine_hydrolases"/>
    <property type="match status" value="1"/>
</dbReference>
<reference evidence="4" key="1">
    <citation type="submission" date="2023-03" db="EMBL/GenBank/DDBJ databases">
        <title>Massive genome expansion in bonnet fungi (Mycena s.s.) driven by repeated elements and novel gene families across ecological guilds.</title>
        <authorList>
            <consortium name="Lawrence Berkeley National Laboratory"/>
            <person name="Harder C.B."/>
            <person name="Miyauchi S."/>
            <person name="Viragh M."/>
            <person name="Kuo A."/>
            <person name="Thoen E."/>
            <person name="Andreopoulos B."/>
            <person name="Lu D."/>
            <person name="Skrede I."/>
            <person name="Drula E."/>
            <person name="Henrissat B."/>
            <person name="Morin E."/>
            <person name="Kohler A."/>
            <person name="Barry K."/>
            <person name="LaButti K."/>
            <person name="Morin E."/>
            <person name="Salamov A."/>
            <person name="Lipzen A."/>
            <person name="Mereny Z."/>
            <person name="Hegedus B."/>
            <person name="Baldrian P."/>
            <person name="Stursova M."/>
            <person name="Weitz H."/>
            <person name="Taylor A."/>
            <person name="Grigoriev I.V."/>
            <person name="Nagy L.G."/>
            <person name="Martin F."/>
            <person name="Kauserud H."/>
        </authorList>
    </citation>
    <scope>NUCLEOTIDE SEQUENCE</scope>
    <source>
        <strain evidence="4">CBHHK182m</strain>
    </source>
</reference>
<organism evidence="4 5">
    <name type="scientific">Mycena metata</name>
    <dbReference type="NCBI Taxonomy" id="1033252"/>
    <lineage>
        <taxon>Eukaryota</taxon>
        <taxon>Fungi</taxon>
        <taxon>Dikarya</taxon>
        <taxon>Basidiomycota</taxon>
        <taxon>Agaricomycotina</taxon>
        <taxon>Agaricomycetes</taxon>
        <taxon>Agaricomycetidae</taxon>
        <taxon>Agaricales</taxon>
        <taxon>Marasmiineae</taxon>
        <taxon>Mycenaceae</taxon>
        <taxon>Mycena</taxon>
    </lineage>
</organism>
<evidence type="ECO:0000256" key="2">
    <source>
        <dbReference type="ARBA" id="ARBA00022801"/>
    </source>
</evidence>
<dbReference type="GO" id="GO:0016787">
    <property type="term" value="F:hydrolase activity"/>
    <property type="evidence" value="ECO:0007669"/>
    <property type="project" value="UniProtKB-KW"/>
</dbReference>
<dbReference type="PANTHER" id="PTHR43540:SF1">
    <property type="entry name" value="ISOCHORISMATASE HYDROLASE"/>
    <property type="match status" value="1"/>
</dbReference>
<evidence type="ECO:0000256" key="1">
    <source>
        <dbReference type="ARBA" id="ARBA00006336"/>
    </source>
</evidence>
<dbReference type="InterPro" id="IPR050272">
    <property type="entry name" value="Isochorismatase-like_hydrls"/>
</dbReference>
<evidence type="ECO:0000313" key="4">
    <source>
        <dbReference type="EMBL" id="KAJ7743854.1"/>
    </source>
</evidence>
<name>A0AAD7IIE6_9AGAR</name>
<dbReference type="SUPFAM" id="SSF52499">
    <property type="entry name" value="Isochorismatase-like hydrolases"/>
    <property type="match status" value="1"/>
</dbReference>
<protein>
    <submittedName>
        <fullName evidence="4">Isochorismatase-like protein</fullName>
    </submittedName>
</protein>
<feature type="non-terminal residue" evidence="4">
    <location>
        <position position="1"/>
    </location>
</feature>
<gene>
    <name evidence="4" type="ORF">B0H16DRAFT_1560836</name>
</gene>
<proteinExistence type="inferred from homology"/>
<keyword evidence="5" id="KW-1185">Reference proteome</keyword>
<accession>A0AAD7IIE6</accession>
<dbReference type="InterPro" id="IPR036380">
    <property type="entry name" value="Isochorismatase-like_sf"/>
</dbReference>
<sequence>MSQRRSDTDTTNSDCLRKVYKAQNSRGQNSTEMAALNHPTAHTASSTALLVCDLQNMILGMVDESKRPKLIDATKALLAAARANGVQIFHCVIDPELDPHPTSKLVDRWATTFKPTLAANPVLGQEPPEIAAPAGASNEREFTVGRRPGHVSALRSNGLTPALLKEKYGVTSLVVCGISTSGVVLSTVKQAWDDDFIVTVVEEACIDPSPELHKLLMEKTFLSGAWVMNVEEAVSLLGSK</sequence>
<dbReference type="Proteomes" id="UP001215598">
    <property type="component" value="Unassembled WGS sequence"/>
</dbReference>
<dbReference type="InterPro" id="IPR000868">
    <property type="entry name" value="Isochorismatase-like_dom"/>
</dbReference>
<feature type="domain" description="Isochorismatase-like" evidence="3">
    <location>
        <begin position="47"/>
        <end position="232"/>
    </location>
</feature>
<dbReference type="PANTHER" id="PTHR43540">
    <property type="entry name" value="PEROXYUREIDOACRYLATE/UREIDOACRYLATE AMIDOHYDROLASE-RELATED"/>
    <property type="match status" value="1"/>
</dbReference>
<evidence type="ECO:0000313" key="5">
    <source>
        <dbReference type="Proteomes" id="UP001215598"/>
    </source>
</evidence>
<comment type="similarity">
    <text evidence="1">Belongs to the isochorismatase family.</text>
</comment>
<keyword evidence="2" id="KW-0378">Hydrolase</keyword>
<comment type="caution">
    <text evidence="4">The sequence shown here is derived from an EMBL/GenBank/DDBJ whole genome shotgun (WGS) entry which is preliminary data.</text>
</comment>
<dbReference type="Gene3D" id="3.40.50.850">
    <property type="entry name" value="Isochorismatase-like"/>
    <property type="match status" value="1"/>
</dbReference>